<dbReference type="OrthoDB" id="7273400at2"/>
<gene>
    <name evidence="2" type="ORF">CU100_03825</name>
</gene>
<dbReference type="EMBL" id="PGGN01000001">
    <property type="protein sequence ID" value="PSH59893.1"/>
    <property type="molecule type" value="Genomic_DNA"/>
</dbReference>
<keyword evidence="1" id="KW-1133">Transmembrane helix</keyword>
<evidence type="ECO:0000256" key="1">
    <source>
        <dbReference type="SAM" id="Phobius"/>
    </source>
</evidence>
<reference evidence="3" key="1">
    <citation type="submission" date="2017-11" db="EMBL/GenBank/DDBJ databases">
        <authorList>
            <person name="Kuznetsova I."/>
            <person name="Sazanova A."/>
            <person name="Chirak E."/>
            <person name="Safronova V."/>
            <person name="Willems A."/>
        </authorList>
    </citation>
    <scope>NUCLEOTIDE SEQUENCE [LARGE SCALE GENOMIC DNA]</scope>
    <source>
        <strain evidence="3">PEPV15</strain>
    </source>
</reference>
<dbReference type="Proteomes" id="UP000241158">
    <property type="component" value="Unassembled WGS sequence"/>
</dbReference>
<comment type="caution">
    <text evidence="2">The sequence shown here is derived from an EMBL/GenBank/DDBJ whole genome shotgun (WGS) entry which is preliminary data.</text>
</comment>
<protein>
    <submittedName>
        <fullName evidence="2">Uncharacterized protein</fullName>
    </submittedName>
</protein>
<evidence type="ECO:0000313" key="2">
    <source>
        <dbReference type="EMBL" id="PSH59893.1"/>
    </source>
</evidence>
<keyword evidence="3" id="KW-1185">Reference proteome</keyword>
<name>A0A2P7B0A6_9HYPH</name>
<organism evidence="2 3">
    <name type="scientific">Phyllobacterium endophyticum</name>
    <dbReference type="NCBI Taxonomy" id="1149773"/>
    <lineage>
        <taxon>Bacteria</taxon>
        <taxon>Pseudomonadati</taxon>
        <taxon>Pseudomonadota</taxon>
        <taxon>Alphaproteobacteria</taxon>
        <taxon>Hyphomicrobiales</taxon>
        <taxon>Phyllobacteriaceae</taxon>
        <taxon>Phyllobacterium</taxon>
    </lineage>
</organism>
<proteinExistence type="predicted"/>
<keyword evidence="1" id="KW-0472">Membrane</keyword>
<evidence type="ECO:0000313" key="3">
    <source>
        <dbReference type="Proteomes" id="UP000241158"/>
    </source>
</evidence>
<accession>A0A2P7B0A6</accession>
<feature type="transmembrane region" description="Helical" evidence="1">
    <location>
        <begin position="55"/>
        <end position="83"/>
    </location>
</feature>
<keyword evidence="1" id="KW-0812">Transmembrane</keyword>
<feature type="transmembrane region" description="Helical" evidence="1">
    <location>
        <begin position="21"/>
        <end position="49"/>
    </location>
</feature>
<sequence length="90" mass="9652">MTVIYNERTKLIANSIDRASTSCVTVGVFAPGAAAIYTISGTVVSSSIFLIGTVIWLFAAIQLFAFVILPLALAAGGWVIVLLNERHNRR</sequence>
<dbReference type="RefSeq" id="WP_106715198.1">
    <property type="nucleotide sequence ID" value="NZ_JACHXT010000002.1"/>
</dbReference>
<dbReference type="AlphaFoldDB" id="A0A2P7B0A6"/>